<keyword evidence="2" id="KW-0997">Cell inner membrane</keyword>
<evidence type="ECO:0000256" key="6">
    <source>
        <dbReference type="SAM" id="Phobius"/>
    </source>
</evidence>
<dbReference type="SUPFAM" id="SSF58104">
    <property type="entry name" value="Methyl-accepting chemotaxis protein (MCP) signaling domain"/>
    <property type="match status" value="1"/>
</dbReference>
<dbReference type="Proteomes" id="UP000527352">
    <property type="component" value="Unassembled WGS sequence"/>
</dbReference>
<dbReference type="PANTHER" id="PTHR32089">
    <property type="entry name" value="METHYL-ACCEPTING CHEMOTAXIS PROTEIN MCPB"/>
    <property type="match status" value="1"/>
</dbReference>
<dbReference type="RefSeq" id="WP_168825333.1">
    <property type="nucleotide sequence ID" value="NZ_JABAEB010000006.1"/>
</dbReference>
<organism evidence="10 11">
    <name type="scientific">Shewanella oncorhynchi</name>
    <dbReference type="NCBI Taxonomy" id="2726434"/>
    <lineage>
        <taxon>Bacteria</taxon>
        <taxon>Pseudomonadati</taxon>
        <taxon>Pseudomonadota</taxon>
        <taxon>Gammaproteobacteria</taxon>
        <taxon>Alteromonadales</taxon>
        <taxon>Shewanellaceae</taxon>
        <taxon>Shewanella</taxon>
    </lineage>
</organism>
<evidence type="ECO:0000313" key="11">
    <source>
        <dbReference type="Proteomes" id="UP000527352"/>
    </source>
</evidence>
<dbReference type="SMART" id="SM00283">
    <property type="entry name" value="MA"/>
    <property type="match status" value="1"/>
</dbReference>
<dbReference type="Pfam" id="PF00015">
    <property type="entry name" value="MCPsignal"/>
    <property type="match status" value="1"/>
</dbReference>
<comment type="similarity">
    <text evidence="4">Belongs to the methyl-accepting chemotaxis (MCP) protein family.</text>
</comment>
<dbReference type="InterPro" id="IPR000727">
    <property type="entry name" value="T_SNARE_dom"/>
</dbReference>
<dbReference type="InterPro" id="IPR004089">
    <property type="entry name" value="MCPsignal_dom"/>
</dbReference>
<protein>
    <submittedName>
        <fullName evidence="10">Methyl-accepting chemotaxis protein</fullName>
    </submittedName>
</protein>
<keyword evidence="6" id="KW-1133">Transmembrane helix</keyword>
<dbReference type="EMBL" id="JABAEB010000006">
    <property type="protein sequence ID" value="NLQ23525.1"/>
    <property type="molecule type" value="Genomic_DNA"/>
</dbReference>
<name>A0ABX1KMU8_9GAMM</name>
<evidence type="ECO:0000259" key="8">
    <source>
        <dbReference type="PROSITE" id="PS50192"/>
    </source>
</evidence>
<feature type="transmembrane region" description="Helical" evidence="6">
    <location>
        <begin position="193"/>
        <end position="214"/>
    </location>
</feature>
<keyword evidence="6" id="KW-0472">Membrane</keyword>
<evidence type="ECO:0000256" key="3">
    <source>
        <dbReference type="ARBA" id="ARBA00023224"/>
    </source>
</evidence>
<dbReference type="InterPro" id="IPR004090">
    <property type="entry name" value="Chemotax_Me-accpt_rcpt"/>
</dbReference>
<evidence type="ECO:0000256" key="2">
    <source>
        <dbReference type="ARBA" id="ARBA00022519"/>
    </source>
</evidence>
<accession>A0ABX1KMU8</accession>
<feature type="domain" description="HAMP" evidence="9">
    <location>
        <begin position="215"/>
        <end position="269"/>
    </location>
</feature>
<evidence type="ECO:0000259" key="9">
    <source>
        <dbReference type="PROSITE" id="PS50885"/>
    </source>
</evidence>
<dbReference type="Pfam" id="PF12729">
    <property type="entry name" value="4HB_MCP_1"/>
    <property type="match status" value="1"/>
</dbReference>
<dbReference type="PANTHER" id="PTHR32089:SF120">
    <property type="entry name" value="METHYL-ACCEPTING CHEMOTAXIS PROTEIN TLPQ"/>
    <property type="match status" value="1"/>
</dbReference>
<gene>
    <name evidence="10" type="ORF">HGO26_11670</name>
</gene>
<feature type="domain" description="Methyl-accepting transducer" evidence="7">
    <location>
        <begin position="274"/>
        <end position="510"/>
    </location>
</feature>
<comment type="subcellular location">
    <subcellularLocation>
        <location evidence="1">Cell inner membrane</location>
        <topology evidence="1">Multi-pass membrane protein</topology>
    </subcellularLocation>
</comment>
<dbReference type="PROSITE" id="PS50885">
    <property type="entry name" value="HAMP"/>
    <property type="match status" value="1"/>
</dbReference>
<evidence type="ECO:0000256" key="5">
    <source>
        <dbReference type="PROSITE-ProRule" id="PRU00284"/>
    </source>
</evidence>
<dbReference type="InterPro" id="IPR024478">
    <property type="entry name" value="HlyB_4HB_MCP"/>
</dbReference>
<evidence type="ECO:0000256" key="4">
    <source>
        <dbReference type="ARBA" id="ARBA00029447"/>
    </source>
</evidence>
<dbReference type="Gene3D" id="1.10.287.950">
    <property type="entry name" value="Methyl-accepting chemotaxis protein"/>
    <property type="match status" value="1"/>
</dbReference>
<dbReference type="CDD" id="cd11386">
    <property type="entry name" value="MCP_signal"/>
    <property type="match status" value="1"/>
</dbReference>
<dbReference type="InterPro" id="IPR003660">
    <property type="entry name" value="HAMP_dom"/>
</dbReference>
<dbReference type="Pfam" id="PF00672">
    <property type="entry name" value="HAMP"/>
    <property type="match status" value="1"/>
</dbReference>
<sequence>MFKSMTIIQKMTTVFFILSLLVLGLAWFSVTQLASLHSNTTKITENLIPSIRSSAQMHVALLDARRAELNMVIDVMKQDSAAMEISKQRFETAKHEFEVADQQYAKLDFVSEQDKQQFTELGIAAEKYFAAHSSLVTAIEKGDMASANVMIKTVTRQTLEVAGEETANLRNENDRAAQEMATSSESAYKTAKMLSIIVGLGTIFFVLAMALLLIRQIKNPIMLLLKQTNQVSAGNLTNKLDMNLFARDEFGQLADSFNEMQDNLRMLVSEVSNSVVQLSSAAEEISAVALQSSNNMETQQNELNQLATAMHEMQATVQDVARNTNDAANAATQASGTATQGSETVNDSIVRIDKVAGAIEATAVVIRKLGDDSRNIGMVLEVIQGIAEQTNLLALNAAIEAARAGEQGRGFAVVADEVRTLAKRTQDSTSQINSIISELQLRASEAGNTMQQSQAMMIETVNKAKEAGESIAKISGSVSSISQMNIQIATATEEQGAVSEELNRNVANISDASEEVATGAKQMAMACNDLNHLATQLQDVVRKFRI</sequence>
<keyword evidence="11" id="KW-1185">Reference proteome</keyword>
<dbReference type="CDD" id="cd06225">
    <property type="entry name" value="HAMP"/>
    <property type="match status" value="1"/>
</dbReference>
<reference evidence="10 11" key="1">
    <citation type="submission" date="2020-04" db="EMBL/GenBank/DDBJ databases">
        <title>The first description of lens atrophy caused by putative novel Shewanella sp. that is a new emerging pathogen for cultured rainbow trout?</title>
        <authorList>
            <person name="Saticioglu I.B."/>
            <person name="Duman M."/>
            <person name="Altun S."/>
        </authorList>
    </citation>
    <scope>NUCLEOTIDE SEQUENCE [LARGE SCALE GENOMIC DNA]</scope>
    <source>
        <strain evidence="10 11">S-1</strain>
    </source>
</reference>
<dbReference type="PROSITE" id="PS50111">
    <property type="entry name" value="CHEMOTAXIS_TRANSDUC_2"/>
    <property type="match status" value="1"/>
</dbReference>
<evidence type="ECO:0000313" key="10">
    <source>
        <dbReference type="EMBL" id="NLQ23525.1"/>
    </source>
</evidence>
<dbReference type="PRINTS" id="PR00260">
    <property type="entry name" value="CHEMTRNSDUCR"/>
</dbReference>
<evidence type="ECO:0000256" key="1">
    <source>
        <dbReference type="ARBA" id="ARBA00004429"/>
    </source>
</evidence>
<evidence type="ECO:0000259" key="7">
    <source>
        <dbReference type="PROSITE" id="PS50111"/>
    </source>
</evidence>
<feature type="domain" description="T-SNARE coiled-coil homology" evidence="8">
    <location>
        <begin position="461"/>
        <end position="523"/>
    </location>
</feature>
<dbReference type="SMART" id="SM00304">
    <property type="entry name" value="HAMP"/>
    <property type="match status" value="2"/>
</dbReference>
<keyword evidence="6" id="KW-0812">Transmembrane</keyword>
<dbReference type="PROSITE" id="PS50192">
    <property type="entry name" value="T_SNARE"/>
    <property type="match status" value="1"/>
</dbReference>
<keyword evidence="3 5" id="KW-0807">Transducer</keyword>
<comment type="caution">
    <text evidence="10">The sequence shown here is derived from an EMBL/GenBank/DDBJ whole genome shotgun (WGS) entry which is preliminary data.</text>
</comment>
<keyword evidence="2" id="KW-1003">Cell membrane</keyword>
<proteinExistence type="inferred from homology"/>